<dbReference type="InterPro" id="IPR016155">
    <property type="entry name" value="Mopterin_synth/thiamin_S_b"/>
</dbReference>
<dbReference type="SUPFAM" id="SSF54285">
    <property type="entry name" value="MoaD/ThiS"/>
    <property type="match status" value="1"/>
</dbReference>
<gene>
    <name evidence="1" type="ORF">GCM10008096_18130</name>
</gene>
<keyword evidence="2" id="KW-1185">Reference proteome</keyword>
<dbReference type="CDD" id="cd17040">
    <property type="entry name" value="Ubl_MoaD_like"/>
    <property type="match status" value="1"/>
</dbReference>
<sequence>MIRYFAAAAAAAGRTEEHLDPSTLDSLTLSAVLARLGENHPPAEPGPGQLRRTPSLERVLSRSTFLVNEVSERELTRRLAADDVVDVLPPFAGG</sequence>
<dbReference type="Pfam" id="PF02597">
    <property type="entry name" value="ThiS"/>
    <property type="match status" value="1"/>
</dbReference>
<name>A0ABQ3GHR6_9MICC</name>
<comment type="caution">
    <text evidence="1">The sequence shown here is derived from an EMBL/GenBank/DDBJ whole genome shotgun (WGS) entry which is preliminary data.</text>
</comment>
<dbReference type="Proteomes" id="UP000642819">
    <property type="component" value="Unassembled WGS sequence"/>
</dbReference>
<evidence type="ECO:0000313" key="2">
    <source>
        <dbReference type="Proteomes" id="UP000642819"/>
    </source>
</evidence>
<dbReference type="InterPro" id="IPR012675">
    <property type="entry name" value="Beta-grasp_dom_sf"/>
</dbReference>
<dbReference type="EMBL" id="BMXK01000007">
    <property type="protein sequence ID" value="GHD07406.1"/>
    <property type="molecule type" value="Genomic_DNA"/>
</dbReference>
<protein>
    <submittedName>
        <fullName evidence="1">Molybdopterin synthase sulfur carrier subunit</fullName>
    </submittedName>
</protein>
<evidence type="ECO:0000313" key="1">
    <source>
        <dbReference type="EMBL" id="GHD07406.1"/>
    </source>
</evidence>
<reference evidence="2" key="1">
    <citation type="journal article" date="2019" name="Int. J. Syst. Evol. Microbiol.">
        <title>The Global Catalogue of Microorganisms (GCM) 10K type strain sequencing project: providing services to taxonomists for standard genome sequencing and annotation.</title>
        <authorList>
            <consortium name="The Broad Institute Genomics Platform"/>
            <consortium name="The Broad Institute Genome Sequencing Center for Infectious Disease"/>
            <person name="Wu L."/>
            <person name="Ma J."/>
        </authorList>
    </citation>
    <scope>NUCLEOTIDE SEQUENCE [LARGE SCALE GENOMIC DNA]</scope>
    <source>
        <strain evidence="2">KCTC 19466</strain>
    </source>
</reference>
<dbReference type="InterPro" id="IPR003749">
    <property type="entry name" value="ThiS/MoaD-like"/>
</dbReference>
<organism evidence="1 2">
    <name type="scientific">Zhihengliuella salsuginis</name>
    <dbReference type="NCBI Taxonomy" id="578222"/>
    <lineage>
        <taxon>Bacteria</taxon>
        <taxon>Bacillati</taxon>
        <taxon>Actinomycetota</taxon>
        <taxon>Actinomycetes</taxon>
        <taxon>Micrococcales</taxon>
        <taxon>Micrococcaceae</taxon>
        <taxon>Zhihengliuella</taxon>
    </lineage>
</organism>
<dbReference type="Gene3D" id="3.10.20.30">
    <property type="match status" value="1"/>
</dbReference>
<proteinExistence type="predicted"/>
<accession>A0ABQ3GHR6</accession>